<accession>A0A327NK20</accession>
<gene>
    <name evidence="1" type="ORF">HMF3257_17505</name>
</gene>
<evidence type="ECO:0000313" key="2">
    <source>
        <dbReference type="Proteomes" id="UP000249016"/>
    </source>
</evidence>
<comment type="caution">
    <text evidence="1">The sequence shown here is derived from an EMBL/GenBank/DDBJ whole genome shotgun (WGS) entry which is preliminary data.</text>
</comment>
<keyword evidence="2" id="KW-1185">Reference proteome</keyword>
<dbReference type="EMBL" id="QLII01000001">
    <property type="protein sequence ID" value="RAI75512.1"/>
    <property type="molecule type" value="Genomic_DNA"/>
</dbReference>
<evidence type="ECO:0000313" key="1">
    <source>
        <dbReference type="EMBL" id="RAI75512.1"/>
    </source>
</evidence>
<name>A0A327NK20_9BACT</name>
<reference evidence="1 2" key="1">
    <citation type="submission" date="2018-06" db="EMBL/GenBank/DDBJ databases">
        <title>Spirosoma sp. HMF3257 Genome sequencing and assembly.</title>
        <authorList>
            <person name="Kang H."/>
            <person name="Cha I."/>
            <person name="Kim H."/>
            <person name="Kang J."/>
            <person name="Joh K."/>
        </authorList>
    </citation>
    <scope>NUCLEOTIDE SEQUENCE [LARGE SCALE GENOMIC DNA]</scope>
    <source>
        <strain evidence="1 2">HMF3257</strain>
    </source>
</reference>
<dbReference type="Proteomes" id="UP000249016">
    <property type="component" value="Unassembled WGS sequence"/>
</dbReference>
<dbReference type="AlphaFoldDB" id="A0A327NK20"/>
<sequence>MRCNSQLVVDPANSENILTADVDGTIISEMRLLDLLNRYSIPFQEIIFRYSFKGIGLASQGRYWASFHK</sequence>
<protein>
    <submittedName>
        <fullName evidence="1">Uncharacterized protein</fullName>
    </submittedName>
</protein>
<proteinExistence type="predicted"/>
<organism evidence="1 2">
    <name type="scientific">Spirosoma telluris</name>
    <dbReference type="NCBI Taxonomy" id="2183553"/>
    <lineage>
        <taxon>Bacteria</taxon>
        <taxon>Pseudomonadati</taxon>
        <taxon>Bacteroidota</taxon>
        <taxon>Cytophagia</taxon>
        <taxon>Cytophagales</taxon>
        <taxon>Cytophagaceae</taxon>
        <taxon>Spirosoma</taxon>
    </lineage>
</organism>